<accession>A0A8K1ZZI2</accession>
<feature type="domain" description="Sucrose phosphatase-like" evidence="7">
    <location>
        <begin position="3"/>
        <end position="246"/>
    </location>
</feature>
<evidence type="ECO:0000256" key="1">
    <source>
        <dbReference type="ARBA" id="ARBA00001946"/>
    </source>
</evidence>
<dbReference type="InterPro" id="IPR023214">
    <property type="entry name" value="HAD_sf"/>
</dbReference>
<comment type="caution">
    <text evidence="8">The sequence shown here is derived from an EMBL/GenBank/DDBJ whole genome shotgun (WGS) entry which is preliminary data.</text>
</comment>
<name>A0A8K1ZZI2_9CYAN</name>
<dbReference type="SFLD" id="SFLDG01141">
    <property type="entry name" value="C2.B.1:_Sucrose_Phosphatase_Li"/>
    <property type="match status" value="1"/>
</dbReference>
<dbReference type="CDD" id="cd02605">
    <property type="entry name" value="HAD_SPP"/>
    <property type="match status" value="1"/>
</dbReference>
<evidence type="ECO:0000259" key="7">
    <source>
        <dbReference type="Pfam" id="PF05116"/>
    </source>
</evidence>
<dbReference type="InterPro" id="IPR006380">
    <property type="entry name" value="SPP-like_dom"/>
</dbReference>
<keyword evidence="5 8" id="KW-0378">Hydrolase</keyword>
<dbReference type="InterPro" id="IPR051518">
    <property type="entry name" value="Sucrose_Phosphatase"/>
</dbReference>
<comment type="pathway">
    <text evidence="2">Glycan biosynthesis; sucrose biosynthesis; sucrose from D-fructose 6-phosphate and UDP-alpha-D-glucose: step 2/2.</text>
</comment>
<evidence type="ECO:0000313" key="9">
    <source>
        <dbReference type="Proteomes" id="UP000607397"/>
    </source>
</evidence>
<evidence type="ECO:0000256" key="2">
    <source>
        <dbReference type="ARBA" id="ARBA00005070"/>
    </source>
</evidence>
<dbReference type="AlphaFoldDB" id="A0A8K1ZZI2"/>
<dbReference type="InterPro" id="IPR006379">
    <property type="entry name" value="HAD-SF_hydro_IIB"/>
</dbReference>
<organism evidence="8 9">
    <name type="scientific">Petrachloros mirabilis ULC683</name>
    <dbReference type="NCBI Taxonomy" id="2781853"/>
    <lineage>
        <taxon>Bacteria</taxon>
        <taxon>Bacillati</taxon>
        <taxon>Cyanobacteriota</taxon>
        <taxon>Cyanophyceae</taxon>
        <taxon>Synechococcales</taxon>
        <taxon>Petrachlorosaceae</taxon>
        <taxon>Petrachloros</taxon>
        <taxon>Petrachloros mirabilis</taxon>
    </lineage>
</organism>
<keyword evidence="9" id="KW-1185">Reference proteome</keyword>
<comment type="cofactor">
    <cofactor evidence="1">
        <name>Mg(2+)</name>
        <dbReference type="ChEBI" id="CHEBI:18420"/>
    </cofactor>
</comment>
<dbReference type="EC" id="3.1.3.24" evidence="4"/>
<dbReference type="Gene3D" id="3.40.50.1000">
    <property type="entry name" value="HAD superfamily/HAD-like"/>
    <property type="match status" value="1"/>
</dbReference>
<sequence length="249" mass="27590">MAQFLLVTDLDNTLVGDDAALHELNQQLTQHRQAHETRLVYSTGRSRQSYEQLQRQKALLEPDALVTAVGTEVYFPGQETPDPHWSAQLQTHWDRAFVQSIAQQFPELIPQPESEQRPFKVSFFLAAEMAPQVLPALAATLQAQQLPVKLVYSGGKDLDVLPQAGDKGQAMQFVRQTLGIAATQTLACGDSGNDIALFSAGEERGLIVGNAQPELRQWHTTNPSDRHHLAQAHYAAGILEGLYHFQFLS</sequence>
<dbReference type="PANTHER" id="PTHR46521">
    <property type="entry name" value="SUCROSE-PHOSPHATASE 2-RELATED"/>
    <property type="match status" value="1"/>
</dbReference>
<evidence type="ECO:0000256" key="6">
    <source>
        <dbReference type="ARBA" id="ARBA00048036"/>
    </source>
</evidence>
<evidence type="ECO:0000256" key="5">
    <source>
        <dbReference type="ARBA" id="ARBA00022801"/>
    </source>
</evidence>
<dbReference type="GO" id="GO:0000287">
    <property type="term" value="F:magnesium ion binding"/>
    <property type="evidence" value="ECO:0007669"/>
    <property type="project" value="InterPro"/>
</dbReference>
<dbReference type="Pfam" id="PF05116">
    <property type="entry name" value="S6PP"/>
    <property type="match status" value="1"/>
</dbReference>
<dbReference type="EMBL" id="WVIC01000015">
    <property type="protein sequence ID" value="NCJ06692.1"/>
    <property type="molecule type" value="Genomic_DNA"/>
</dbReference>
<dbReference type="Gene3D" id="3.90.1070.10">
    <property type="match status" value="1"/>
</dbReference>
<evidence type="ECO:0000313" key="8">
    <source>
        <dbReference type="EMBL" id="NCJ06692.1"/>
    </source>
</evidence>
<dbReference type="InterPro" id="IPR012847">
    <property type="entry name" value="Sucrose_phosphatase_pln/cyn"/>
</dbReference>
<dbReference type="PANTHER" id="PTHR46521:SF4">
    <property type="entry name" value="SUCROSE-PHOSPHATASE 2-RELATED"/>
    <property type="match status" value="1"/>
</dbReference>
<dbReference type="Proteomes" id="UP000607397">
    <property type="component" value="Unassembled WGS sequence"/>
</dbReference>
<dbReference type="SFLD" id="SFLDG01140">
    <property type="entry name" value="C2.B:_Phosphomannomutase_and_P"/>
    <property type="match status" value="1"/>
</dbReference>
<comment type="catalytic activity">
    <reaction evidence="6">
        <text>sucrose 6(F)-phosphate + H2O = sucrose + phosphate</text>
        <dbReference type="Rhea" id="RHEA:19289"/>
        <dbReference type="ChEBI" id="CHEBI:15377"/>
        <dbReference type="ChEBI" id="CHEBI:17992"/>
        <dbReference type="ChEBI" id="CHEBI:43474"/>
        <dbReference type="ChEBI" id="CHEBI:57723"/>
        <dbReference type="EC" id="3.1.3.24"/>
    </reaction>
</comment>
<protein>
    <recommendedName>
        <fullName evidence="4">sucrose-phosphate phosphatase</fullName>
        <ecNumber evidence="4">3.1.3.24</ecNumber>
    </recommendedName>
</protein>
<dbReference type="RefSeq" id="WP_161825169.1">
    <property type="nucleotide sequence ID" value="NZ_WVIC01000015.1"/>
</dbReference>
<dbReference type="NCBIfam" id="TIGR01485">
    <property type="entry name" value="SPP_plant-cyano"/>
    <property type="match status" value="1"/>
</dbReference>
<proteinExistence type="inferred from homology"/>
<dbReference type="InterPro" id="IPR036412">
    <property type="entry name" value="HAD-like_sf"/>
</dbReference>
<comment type="similarity">
    <text evidence="3">Belongs to the sucrose phosphatase family.</text>
</comment>
<dbReference type="UniPathway" id="UPA00371">
    <property type="reaction ID" value="UER00546"/>
</dbReference>
<dbReference type="NCBIfam" id="TIGR01484">
    <property type="entry name" value="HAD-SF-IIB"/>
    <property type="match status" value="1"/>
</dbReference>
<dbReference type="GO" id="GO:0005986">
    <property type="term" value="P:sucrose biosynthetic process"/>
    <property type="evidence" value="ECO:0007669"/>
    <property type="project" value="UniProtKB-UniPathway"/>
</dbReference>
<dbReference type="SFLD" id="SFLDS00003">
    <property type="entry name" value="Haloacid_Dehalogenase"/>
    <property type="match status" value="1"/>
</dbReference>
<reference evidence="8" key="1">
    <citation type="submission" date="2019-12" db="EMBL/GenBank/DDBJ databases">
        <title>High-Quality draft genome sequences of three cyanobacteria isolated from the limestone walls of the Old Cathedral of Coimbra.</title>
        <authorList>
            <person name="Tiago I."/>
            <person name="Soares F."/>
            <person name="Portugal A."/>
        </authorList>
    </citation>
    <scope>NUCLEOTIDE SEQUENCE [LARGE SCALE GENOMIC DNA]</scope>
    <source>
        <strain evidence="8">C</strain>
    </source>
</reference>
<dbReference type="NCBIfam" id="TIGR01482">
    <property type="entry name" value="SPP-subfamily"/>
    <property type="match status" value="1"/>
</dbReference>
<dbReference type="SUPFAM" id="SSF56784">
    <property type="entry name" value="HAD-like"/>
    <property type="match status" value="1"/>
</dbReference>
<gene>
    <name evidence="8" type="ORF">GS597_09270</name>
</gene>
<evidence type="ECO:0000256" key="4">
    <source>
        <dbReference type="ARBA" id="ARBA00013112"/>
    </source>
</evidence>
<dbReference type="GO" id="GO:0050307">
    <property type="term" value="F:sucrose-phosphate phosphatase activity"/>
    <property type="evidence" value="ECO:0007669"/>
    <property type="project" value="UniProtKB-EC"/>
</dbReference>
<evidence type="ECO:0000256" key="3">
    <source>
        <dbReference type="ARBA" id="ARBA00007211"/>
    </source>
</evidence>